<dbReference type="SMART" id="SM00468">
    <property type="entry name" value="PreSET"/>
    <property type="match status" value="1"/>
</dbReference>
<dbReference type="Pfam" id="PF05033">
    <property type="entry name" value="Pre-SET"/>
    <property type="match status" value="1"/>
</dbReference>
<evidence type="ECO:0000256" key="6">
    <source>
        <dbReference type="ARBA" id="ARBA00022691"/>
    </source>
</evidence>
<dbReference type="GO" id="GO:0008270">
    <property type="term" value="F:zinc ion binding"/>
    <property type="evidence" value="ECO:0007669"/>
    <property type="project" value="InterPro"/>
</dbReference>
<name>A0A367IIJ9_RHIST</name>
<dbReference type="OrthoDB" id="308383at2759"/>
<dbReference type="InterPro" id="IPR046341">
    <property type="entry name" value="SET_dom_sf"/>
</dbReference>
<feature type="binding site" evidence="11">
    <location>
        <position position="96"/>
    </location>
    <ligand>
        <name>Zn(2+)</name>
        <dbReference type="ChEBI" id="CHEBI:29105"/>
        <label>3</label>
    </ligand>
</feature>
<evidence type="ECO:0000256" key="8">
    <source>
        <dbReference type="ARBA" id="ARBA00022833"/>
    </source>
</evidence>
<feature type="binding site" evidence="11">
    <location>
        <position position="204"/>
    </location>
    <ligand>
        <name>Zn(2+)</name>
        <dbReference type="ChEBI" id="CHEBI:29105"/>
        <label>4</label>
    </ligand>
</feature>
<keyword evidence="15" id="KW-1185">Reference proteome</keyword>
<feature type="binding site" evidence="11">
    <location>
        <position position="263"/>
    </location>
    <ligand>
        <name>Zn(2+)</name>
        <dbReference type="ChEBI" id="CHEBI:29105"/>
        <label>4</label>
    </ligand>
</feature>
<dbReference type="GO" id="GO:0046974">
    <property type="term" value="F:histone H3K9 methyltransferase activity"/>
    <property type="evidence" value="ECO:0007669"/>
    <property type="project" value="InterPro"/>
</dbReference>
<keyword evidence="5" id="KW-0808">Transferase</keyword>
<comment type="caution">
    <text evidence="14">The sequence shown here is derived from an EMBL/GenBank/DDBJ whole genome shotgun (WGS) entry which is preliminary data.</text>
</comment>
<dbReference type="InterPro" id="IPR007728">
    <property type="entry name" value="Pre-SET_dom"/>
</dbReference>
<dbReference type="PANTHER" id="PTHR46223">
    <property type="entry name" value="HISTONE-LYSINE N-METHYLTRANSFERASE SUV39H"/>
    <property type="match status" value="1"/>
</dbReference>
<keyword evidence="3" id="KW-0158">Chromosome</keyword>
<evidence type="ECO:0000256" key="11">
    <source>
        <dbReference type="PIRSR" id="PIRSR009343-2"/>
    </source>
</evidence>
<keyword evidence="4" id="KW-0489">Methyltransferase</keyword>
<dbReference type="STRING" id="4846.A0A367IIJ9"/>
<organism evidence="14 15">
    <name type="scientific">Rhizopus stolonifer</name>
    <name type="common">Rhizopus nigricans</name>
    <dbReference type="NCBI Taxonomy" id="4846"/>
    <lineage>
        <taxon>Eukaryota</taxon>
        <taxon>Fungi</taxon>
        <taxon>Fungi incertae sedis</taxon>
        <taxon>Mucoromycota</taxon>
        <taxon>Mucoromycotina</taxon>
        <taxon>Mucoromycetes</taxon>
        <taxon>Mucorales</taxon>
        <taxon>Mucorineae</taxon>
        <taxon>Rhizopodaceae</taxon>
        <taxon>Rhizopus</taxon>
    </lineage>
</organism>
<keyword evidence="7 11" id="KW-0479">Metal-binding</keyword>
<proteinExistence type="predicted"/>
<feature type="binding site" evidence="11">
    <location>
        <position position="102"/>
    </location>
    <ligand>
        <name>Zn(2+)</name>
        <dbReference type="ChEBI" id="CHEBI:29105"/>
        <label>3</label>
    </ligand>
</feature>
<evidence type="ECO:0000256" key="9">
    <source>
        <dbReference type="ARBA" id="ARBA00022853"/>
    </source>
</evidence>
<evidence type="ECO:0008006" key="16">
    <source>
        <dbReference type="Google" id="ProtNLM"/>
    </source>
</evidence>
<dbReference type="PROSITE" id="PS50280">
    <property type="entry name" value="SET"/>
    <property type="match status" value="1"/>
</dbReference>
<dbReference type="SMART" id="SM00317">
    <property type="entry name" value="SET"/>
    <property type="match status" value="1"/>
</dbReference>
<dbReference type="InterPro" id="IPR001214">
    <property type="entry name" value="SET_dom"/>
</dbReference>
<comment type="subcellular location">
    <subcellularLocation>
        <location evidence="2">Chromosome</location>
    </subcellularLocation>
    <subcellularLocation>
        <location evidence="1">Nucleus</location>
    </subcellularLocation>
</comment>
<dbReference type="Gene3D" id="2.170.270.10">
    <property type="entry name" value="SET domain"/>
    <property type="match status" value="1"/>
</dbReference>
<dbReference type="GO" id="GO:0005634">
    <property type="term" value="C:nucleus"/>
    <property type="evidence" value="ECO:0007669"/>
    <property type="project" value="UniProtKB-SubCell"/>
</dbReference>
<protein>
    <recommendedName>
        <fullName evidence="16">Histone-lysine N-methyltransferase</fullName>
    </recommendedName>
</protein>
<feature type="binding site" evidence="11">
    <location>
        <position position="65"/>
    </location>
    <ligand>
        <name>Zn(2+)</name>
        <dbReference type="ChEBI" id="CHEBI:29105"/>
        <label>1</label>
    </ligand>
</feature>
<feature type="domain" description="Pre-SET" evidence="13">
    <location>
        <begin position="61"/>
        <end position="115"/>
    </location>
</feature>
<evidence type="ECO:0000256" key="2">
    <source>
        <dbReference type="ARBA" id="ARBA00004286"/>
    </source>
</evidence>
<feature type="domain" description="SET" evidence="12">
    <location>
        <begin position="118"/>
        <end position="244"/>
    </location>
</feature>
<keyword evidence="6" id="KW-0949">S-adenosyl-L-methionine</keyword>
<dbReference type="EMBL" id="PJQM01008019">
    <property type="protein sequence ID" value="RCH77505.1"/>
    <property type="molecule type" value="Genomic_DNA"/>
</dbReference>
<dbReference type="PANTHER" id="PTHR46223:SF3">
    <property type="entry name" value="HISTONE-LYSINE N-METHYLTRANSFERASE SET-23"/>
    <property type="match status" value="1"/>
</dbReference>
<accession>A0A367IIJ9</accession>
<dbReference type="PROSITE" id="PS50867">
    <property type="entry name" value="PRE_SET"/>
    <property type="match status" value="1"/>
</dbReference>
<feature type="binding site" evidence="11">
    <location>
        <position position="63"/>
    </location>
    <ligand>
        <name>Zn(2+)</name>
        <dbReference type="ChEBI" id="CHEBI:29105"/>
        <label>2</label>
    </ligand>
</feature>
<keyword evidence="8 11" id="KW-0862">Zinc</keyword>
<gene>
    <name evidence="14" type="ORF">CU098_004270</name>
</gene>
<evidence type="ECO:0000259" key="13">
    <source>
        <dbReference type="PROSITE" id="PS50867"/>
    </source>
</evidence>
<dbReference type="Proteomes" id="UP000253551">
    <property type="component" value="Unassembled WGS sequence"/>
</dbReference>
<dbReference type="Pfam" id="PF00856">
    <property type="entry name" value="SET"/>
    <property type="match status" value="1"/>
</dbReference>
<dbReference type="InterPro" id="IPR011381">
    <property type="entry name" value="H3-K9_MeTrfase_SUV39H1/2-like"/>
</dbReference>
<keyword evidence="10" id="KW-0539">Nucleus</keyword>
<feature type="binding site" evidence="11">
    <location>
        <position position="107"/>
    </location>
    <ligand>
        <name>Zn(2+)</name>
        <dbReference type="ChEBI" id="CHEBI:29105"/>
        <label>3</label>
    </ligand>
</feature>
<evidence type="ECO:0000313" key="15">
    <source>
        <dbReference type="Proteomes" id="UP000253551"/>
    </source>
</evidence>
<evidence type="ECO:0000256" key="3">
    <source>
        <dbReference type="ARBA" id="ARBA00022454"/>
    </source>
</evidence>
<dbReference type="SUPFAM" id="SSF82199">
    <property type="entry name" value="SET domain"/>
    <property type="match status" value="1"/>
</dbReference>
<evidence type="ECO:0000313" key="14">
    <source>
        <dbReference type="EMBL" id="RCH77505.1"/>
    </source>
</evidence>
<dbReference type="AlphaFoldDB" id="A0A367IIJ9"/>
<evidence type="ECO:0000256" key="1">
    <source>
        <dbReference type="ARBA" id="ARBA00004123"/>
    </source>
</evidence>
<feature type="non-terminal residue" evidence="14">
    <location>
        <position position="1"/>
    </location>
</feature>
<reference evidence="14 15" key="1">
    <citation type="journal article" date="2018" name="G3 (Bethesda)">
        <title>Phylogenetic and Phylogenomic Definition of Rhizopus Species.</title>
        <authorList>
            <person name="Gryganskyi A.P."/>
            <person name="Golan J."/>
            <person name="Dolatabadi S."/>
            <person name="Mondo S."/>
            <person name="Robb S."/>
            <person name="Idnurm A."/>
            <person name="Muszewska A."/>
            <person name="Steczkiewicz K."/>
            <person name="Masonjones S."/>
            <person name="Liao H.L."/>
            <person name="Gajdeczka M.T."/>
            <person name="Anike F."/>
            <person name="Vuek A."/>
            <person name="Anishchenko I.M."/>
            <person name="Voigt K."/>
            <person name="de Hoog G.S."/>
            <person name="Smith M.E."/>
            <person name="Heitman J."/>
            <person name="Vilgalys R."/>
            <person name="Stajich J.E."/>
        </authorList>
    </citation>
    <scope>NUCLEOTIDE SEQUENCE [LARGE SCALE GENOMIC DNA]</scope>
    <source>
        <strain evidence="14 15">LSU 92-RS-03</strain>
    </source>
</reference>
<dbReference type="GO" id="GO:0005694">
    <property type="term" value="C:chromosome"/>
    <property type="evidence" value="ECO:0007669"/>
    <property type="project" value="UniProtKB-SubCell"/>
</dbReference>
<evidence type="ECO:0000259" key="12">
    <source>
        <dbReference type="PROSITE" id="PS50280"/>
    </source>
</evidence>
<feature type="binding site" evidence="11">
    <location>
        <position position="265"/>
    </location>
    <ligand>
        <name>Zn(2+)</name>
        <dbReference type="ChEBI" id="CHEBI:29105"/>
        <label>4</label>
    </ligand>
</feature>
<evidence type="ECO:0000256" key="5">
    <source>
        <dbReference type="ARBA" id="ARBA00022679"/>
    </source>
</evidence>
<feature type="binding site" evidence="11">
    <location>
        <position position="63"/>
    </location>
    <ligand>
        <name>Zn(2+)</name>
        <dbReference type="ChEBI" id="CHEBI:29105"/>
        <label>1</label>
    </ligand>
</feature>
<dbReference type="PIRSF" id="PIRSF009343">
    <property type="entry name" value="SUV39_SET"/>
    <property type="match status" value="1"/>
</dbReference>
<evidence type="ECO:0000256" key="4">
    <source>
        <dbReference type="ARBA" id="ARBA00022603"/>
    </source>
</evidence>
<feature type="binding site" evidence="11">
    <location>
        <position position="100"/>
    </location>
    <ligand>
        <name>Zn(2+)</name>
        <dbReference type="ChEBI" id="CHEBI:29105"/>
        <label>2</label>
    </ligand>
</feature>
<sequence>AKYPIVKVRSDSSKAQLYSISNLKHKVTILNEIDSEIPDFIYIDELEYTDPVQPPDPDFLPGCSCKSKCRDGCHDGAAYDVNGCLIIDQGTAIYECNQACECDASKCNNRVVQKGRQIPLQVFKTPNKGWGVRSMSHIRKGSFVEEYIGEVITVEEGDTRGLIYDKLGCSYLFDMDFAQSELPTKHVIDSYALGNVSRFFNHSCSPNLEVYAVFYDSADNQMHRLAFFAKRDIQKNEELCFDYNGRTDVASQKDIVGAARYSCRCQASKCRKWIYQ</sequence>
<evidence type="ECO:0000256" key="7">
    <source>
        <dbReference type="ARBA" id="ARBA00022723"/>
    </source>
</evidence>
<keyword evidence="9" id="KW-0156">Chromatin regulator</keyword>
<evidence type="ECO:0000256" key="10">
    <source>
        <dbReference type="ARBA" id="ARBA00023242"/>
    </source>
</evidence>
<feature type="binding site" evidence="11">
    <location>
        <position position="270"/>
    </location>
    <ligand>
        <name>Zn(2+)</name>
        <dbReference type="ChEBI" id="CHEBI:29105"/>
        <label>4</label>
    </ligand>
</feature>
<dbReference type="InterPro" id="IPR050973">
    <property type="entry name" value="H3K9_Histone-Lys_N-MTase"/>
</dbReference>
<feature type="binding site" evidence="11">
    <location>
        <position position="96"/>
    </location>
    <ligand>
        <name>Zn(2+)</name>
        <dbReference type="ChEBI" id="CHEBI:29105"/>
        <label>2</label>
    </ligand>
</feature>
<dbReference type="GO" id="GO:0032259">
    <property type="term" value="P:methylation"/>
    <property type="evidence" value="ECO:0007669"/>
    <property type="project" value="UniProtKB-KW"/>
</dbReference>
<feature type="binding site" evidence="11">
    <location>
        <position position="69"/>
    </location>
    <ligand>
        <name>Zn(2+)</name>
        <dbReference type="ChEBI" id="CHEBI:29105"/>
        <label>1</label>
    </ligand>
</feature>